<keyword evidence="3" id="KW-1185">Reference proteome</keyword>
<feature type="region of interest" description="Disordered" evidence="1">
    <location>
        <begin position="43"/>
        <end position="68"/>
    </location>
</feature>
<sequence>DSYYMAIITRSGRKLSKTTHIGVEQAEELALEKELIAEDKVEMLNPAKPIDPTVTKRSQEDEGKAKRK</sequence>
<reference evidence="2 3" key="1">
    <citation type="journal article" date="2021" name="BMC Genomics">
        <title>Datura genome reveals duplications of psychoactive alkaloid biosynthetic genes and high mutation rate following tissue culture.</title>
        <authorList>
            <person name="Rajewski A."/>
            <person name="Carter-House D."/>
            <person name="Stajich J."/>
            <person name="Litt A."/>
        </authorList>
    </citation>
    <scope>NUCLEOTIDE SEQUENCE [LARGE SCALE GENOMIC DNA]</scope>
    <source>
        <strain evidence="2">AR-01</strain>
    </source>
</reference>
<protein>
    <submittedName>
        <fullName evidence="2">Uncharacterized protein</fullName>
    </submittedName>
</protein>
<evidence type="ECO:0000256" key="1">
    <source>
        <dbReference type="SAM" id="MobiDB-lite"/>
    </source>
</evidence>
<dbReference type="Proteomes" id="UP000823775">
    <property type="component" value="Unassembled WGS sequence"/>
</dbReference>
<gene>
    <name evidence="2" type="ORF">HAX54_039055</name>
</gene>
<evidence type="ECO:0000313" key="2">
    <source>
        <dbReference type="EMBL" id="MCD7458754.1"/>
    </source>
</evidence>
<organism evidence="2 3">
    <name type="scientific">Datura stramonium</name>
    <name type="common">Jimsonweed</name>
    <name type="synonym">Common thornapple</name>
    <dbReference type="NCBI Taxonomy" id="4076"/>
    <lineage>
        <taxon>Eukaryota</taxon>
        <taxon>Viridiplantae</taxon>
        <taxon>Streptophyta</taxon>
        <taxon>Embryophyta</taxon>
        <taxon>Tracheophyta</taxon>
        <taxon>Spermatophyta</taxon>
        <taxon>Magnoliopsida</taxon>
        <taxon>eudicotyledons</taxon>
        <taxon>Gunneridae</taxon>
        <taxon>Pentapetalae</taxon>
        <taxon>asterids</taxon>
        <taxon>lamiids</taxon>
        <taxon>Solanales</taxon>
        <taxon>Solanaceae</taxon>
        <taxon>Solanoideae</taxon>
        <taxon>Datureae</taxon>
        <taxon>Datura</taxon>
    </lineage>
</organism>
<name>A0ABS8SJQ1_DATST</name>
<evidence type="ECO:0000313" key="3">
    <source>
        <dbReference type="Proteomes" id="UP000823775"/>
    </source>
</evidence>
<proteinExistence type="predicted"/>
<feature type="non-terminal residue" evidence="2">
    <location>
        <position position="1"/>
    </location>
</feature>
<comment type="caution">
    <text evidence="2">The sequence shown here is derived from an EMBL/GenBank/DDBJ whole genome shotgun (WGS) entry which is preliminary data.</text>
</comment>
<dbReference type="EMBL" id="JACEIK010000538">
    <property type="protein sequence ID" value="MCD7458754.1"/>
    <property type="molecule type" value="Genomic_DNA"/>
</dbReference>
<accession>A0ABS8SJQ1</accession>
<feature type="compositionally biased region" description="Basic and acidic residues" evidence="1">
    <location>
        <begin position="57"/>
        <end position="68"/>
    </location>
</feature>